<dbReference type="Proteomes" id="UP001529338">
    <property type="component" value="Unassembled WGS sequence"/>
</dbReference>
<sequence length="165" mass="17615">MRETVPETLDPLAVEAQLCLAVAAAARALVGFYRPLLEPLGLTHPQYMAMLALWQHGDLALKDLARLLHLEPPTTSPIVKRLEAMGLVTRRRSAADERLLAISLTDAGRAMREHAVGIPAAMVEGLGLTFDEVERIRGAVDVLVDATTRATDAVRALPPAPAGGA</sequence>
<dbReference type="SUPFAM" id="SSF46785">
    <property type="entry name" value="Winged helix' DNA-binding domain"/>
    <property type="match status" value="1"/>
</dbReference>
<dbReference type="PANTHER" id="PTHR33164">
    <property type="entry name" value="TRANSCRIPTIONAL REGULATOR, MARR FAMILY"/>
    <property type="match status" value="1"/>
</dbReference>
<evidence type="ECO:0000313" key="4">
    <source>
        <dbReference type="Proteomes" id="UP001529338"/>
    </source>
</evidence>
<protein>
    <submittedName>
        <fullName evidence="3">MarR family transcriptional regulator</fullName>
    </submittedName>
</protein>
<organism evidence="3 4">
    <name type="scientific">Cellulomonas alba</name>
    <dbReference type="NCBI Taxonomy" id="3053467"/>
    <lineage>
        <taxon>Bacteria</taxon>
        <taxon>Bacillati</taxon>
        <taxon>Actinomycetota</taxon>
        <taxon>Actinomycetes</taxon>
        <taxon>Micrococcales</taxon>
        <taxon>Cellulomonadaceae</taxon>
        <taxon>Cellulomonas</taxon>
    </lineage>
</organism>
<dbReference type="PANTHER" id="PTHR33164:SF5">
    <property type="entry name" value="ORGANIC HYDROPEROXIDE RESISTANCE TRANSCRIPTIONAL REGULATOR"/>
    <property type="match status" value="1"/>
</dbReference>
<comment type="caution">
    <text evidence="3">The sequence shown here is derived from an EMBL/GenBank/DDBJ whole genome shotgun (WGS) entry which is preliminary data.</text>
</comment>
<dbReference type="SMART" id="SM00347">
    <property type="entry name" value="HTH_MARR"/>
    <property type="match status" value="1"/>
</dbReference>
<reference evidence="3 4" key="1">
    <citation type="submission" date="2023-06" db="EMBL/GenBank/DDBJ databases">
        <title>Cellulomonas sp. MW4 Whole genome sequence.</title>
        <authorList>
            <person name="Park S."/>
        </authorList>
    </citation>
    <scope>NUCLEOTIDE SEQUENCE [LARGE SCALE GENOMIC DNA]</scope>
    <source>
        <strain evidence="3 4">MW4</strain>
    </source>
</reference>
<proteinExistence type="predicted"/>
<dbReference type="InterPro" id="IPR000835">
    <property type="entry name" value="HTH_MarR-typ"/>
</dbReference>
<dbReference type="InterPro" id="IPR039422">
    <property type="entry name" value="MarR/SlyA-like"/>
</dbReference>
<dbReference type="Gene3D" id="1.10.10.10">
    <property type="entry name" value="Winged helix-like DNA-binding domain superfamily/Winged helix DNA-binding domain"/>
    <property type="match status" value="1"/>
</dbReference>
<name>A0ABT7SES6_9CELL</name>
<dbReference type="InterPro" id="IPR036390">
    <property type="entry name" value="WH_DNA-bd_sf"/>
</dbReference>
<feature type="domain" description="HTH marR-type" evidence="2">
    <location>
        <begin position="15"/>
        <end position="145"/>
    </location>
</feature>
<comment type="subcellular location">
    <subcellularLocation>
        <location evidence="1">Cytoplasm</location>
    </subcellularLocation>
</comment>
<keyword evidence="4" id="KW-1185">Reference proteome</keyword>
<gene>
    <name evidence="3" type="ORF">QRT04_06970</name>
</gene>
<evidence type="ECO:0000259" key="2">
    <source>
        <dbReference type="PROSITE" id="PS50995"/>
    </source>
</evidence>
<evidence type="ECO:0000313" key="3">
    <source>
        <dbReference type="EMBL" id="MDM7854667.1"/>
    </source>
</evidence>
<dbReference type="PROSITE" id="PS50995">
    <property type="entry name" value="HTH_MARR_2"/>
    <property type="match status" value="1"/>
</dbReference>
<dbReference type="EMBL" id="JAUCGQ010000001">
    <property type="protein sequence ID" value="MDM7854667.1"/>
    <property type="molecule type" value="Genomic_DNA"/>
</dbReference>
<dbReference type="Pfam" id="PF01047">
    <property type="entry name" value="MarR"/>
    <property type="match status" value="1"/>
</dbReference>
<dbReference type="RefSeq" id="WP_289454438.1">
    <property type="nucleotide sequence ID" value="NZ_JAUCGQ010000001.1"/>
</dbReference>
<dbReference type="InterPro" id="IPR036388">
    <property type="entry name" value="WH-like_DNA-bd_sf"/>
</dbReference>
<evidence type="ECO:0000256" key="1">
    <source>
        <dbReference type="ARBA" id="ARBA00004496"/>
    </source>
</evidence>
<accession>A0ABT7SES6</accession>